<accession>A0A0A0LYI2</accession>
<sequence length="89" mass="10204">MFELDSWCTGCLFTYGMEGAFSTLYSPYNSLEFHGIESYIQLQIGYEAFAAGHFCAFMIFKRITLLFGGVAAPSQWRKLKRNNSLQQPR</sequence>
<dbReference type="Gramene" id="KGN65907">
    <property type="protein sequence ID" value="KGN65907"/>
    <property type="gene ID" value="Csa_1G537550"/>
</dbReference>
<keyword evidence="2" id="KW-1185">Reference proteome</keyword>
<dbReference type="AlphaFoldDB" id="A0A0A0LYI2"/>
<protein>
    <submittedName>
        <fullName evidence="1">Uncharacterized protein</fullName>
    </submittedName>
</protein>
<organism evidence="1 2">
    <name type="scientific">Cucumis sativus</name>
    <name type="common">Cucumber</name>
    <dbReference type="NCBI Taxonomy" id="3659"/>
    <lineage>
        <taxon>Eukaryota</taxon>
        <taxon>Viridiplantae</taxon>
        <taxon>Streptophyta</taxon>
        <taxon>Embryophyta</taxon>
        <taxon>Tracheophyta</taxon>
        <taxon>Spermatophyta</taxon>
        <taxon>Magnoliopsida</taxon>
        <taxon>eudicotyledons</taxon>
        <taxon>Gunneridae</taxon>
        <taxon>Pentapetalae</taxon>
        <taxon>rosids</taxon>
        <taxon>fabids</taxon>
        <taxon>Cucurbitales</taxon>
        <taxon>Cucurbitaceae</taxon>
        <taxon>Benincaseae</taxon>
        <taxon>Cucumis</taxon>
    </lineage>
</organism>
<gene>
    <name evidence="1" type="ORF">Csa_1G537550</name>
</gene>
<reference evidence="1 2" key="4">
    <citation type="journal article" date="2011" name="BMC Genomics">
        <title>RNA-Seq improves annotation of protein-coding genes in the cucumber genome.</title>
        <authorList>
            <person name="Li Z."/>
            <person name="Zhang Z."/>
            <person name="Yan P."/>
            <person name="Huang S."/>
            <person name="Fei Z."/>
            <person name="Lin K."/>
        </authorList>
    </citation>
    <scope>NUCLEOTIDE SEQUENCE [LARGE SCALE GENOMIC DNA]</scope>
    <source>
        <strain evidence="2">cv. 9930</strain>
    </source>
</reference>
<evidence type="ECO:0000313" key="2">
    <source>
        <dbReference type="Proteomes" id="UP000029981"/>
    </source>
</evidence>
<proteinExistence type="predicted"/>
<reference evidence="1 2" key="2">
    <citation type="journal article" date="2009" name="PLoS ONE">
        <title>An integrated genetic and cytogenetic map of the cucumber genome.</title>
        <authorList>
            <person name="Ren Y."/>
            <person name="Zhang Z."/>
            <person name="Liu J."/>
            <person name="Staub J.E."/>
            <person name="Han Y."/>
            <person name="Cheng Z."/>
            <person name="Li X."/>
            <person name="Lu J."/>
            <person name="Miao H."/>
            <person name="Kang H."/>
            <person name="Xie B."/>
            <person name="Gu X."/>
            <person name="Wang X."/>
            <person name="Du Y."/>
            <person name="Jin W."/>
            <person name="Huang S."/>
        </authorList>
    </citation>
    <scope>NUCLEOTIDE SEQUENCE [LARGE SCALE GENOMIC DNA]</scope>
    <source>
        <strain evidence="2">cv. 9930</strain>
    </source>
</reference>
<evidence type="ECO:0000313" key="1">
    <source>
        <dbReference type="EMBL" id="KGN65907.1"/>
    </source>
</evidence>
<reference evidence="1 2" key="3">
    <citation type="journal article" date="2010" name="BMC Genomics">
        <title>Transcriptome sequencing and comparative analysis of cucumber flowers with different sex types.</title>
        <authorList>
            <person name="Guo S."/>
            <person name="Zheng Y."/>
            <person name="Joung J.G."/>
            <person name="Liu S."/>
            <person name="Zhang Z."/>
            <person name="Crasta O.R."/>
            <person name="Sobral B.W."/>
            <person name="Xu Y."/>
            <person name="Huang S."/>
            <person name="Fei Z."/>
        </authorList>
    </citation>
    <scope>NUCLEOTIDE SEQUENCE [LARGE SCALE GENOMIC DNA]</scope>
    <source>
        <strain evidence="2">cv. 9930</strain>
    </source>
</reference>
<dbReference type="EMBL" id="CM002922">
    <property type="protein sequence ID" value="KGN65907.1"/>
    <property type="molecule type" value="Genomic_DNA"/>
</dbReference>
<reference evidence="1 2" key="1">
    <citation type="journal article" date="2009" name="Nat. Genet.">
        <title>The genome of the cucumber, Cucumis sativus L.</title>
        <authorList>
            <person name="Huang S."/>
            <person name="Li R."/>
            <person name="Zhang Z."/>
            <person name="Li L."/>
            <person name="Gu X."/>
            <person name="Fan W."/>
            <person name="Lucas W.J."/>
            <person name="Wang X."/>
            <person name="Xie B."/>
            <person name="Ni P."/>
            <person name="Ren Y."/>
            <person name="Zhu H."/>
            <person name="Li J."/>
            <person name="Lin K."/>
            <person name="Jin W."/>
            <person name="Fei Z."/>
            <person name="Li G."/>
            <person name="Staub J."/>
            <person name="Kilian A."/>
            <person name="van der Vossen E.A."/>
            <person name="Wu Y."/>
            <person name="Guo J."/>
            <person name="He J."/>
            <person name="Jia Z."/>
            <person name="Ren Y."/>
            <person name="Tian G."/>
            <person name="Lu Y."/>
            <person name="Ruan J."/>
            <person name="Qian W."/>
            <person name="Wang M."/>
            <person name="Huang Q."/>
            <person name="Li B."/>
            <person name="Xuan Z."/>
            <person name="Cao J."/>
            <person name="Asan"/>
            <person name="Wu Z."/>
            <person name="Zhang J."/>
            <person name="Cai Q."/>
            <person name="Bai Y."/>
            <person name="Zhao B."/>
            <person name="Han Y."/>
            <person name="Li Y."/>
            <person name="Li X."/>
            <person name="Wang S."/>
            <person name="Shi Q."/>
            <person name="Liu S."/>
            <person name="Cho W.K."/>
            <person name="Kim J.Y."/>
            <person name="Xu Y."/>
            <person name="Heller-Uszynska K."/>
            <person name="Miao H."/>
            <person name="Cheng Z."/>
            <person name="Zhang S."/>
            <person name="Wu J."/>
            <person name="Yang Y."/>
            <person name="Kang H."/>
            <person name="Li M."/>
            <person name="Liang H."/>
            <person name="Ren X."/>
            <person name="Shi Z."/>
            <person name="Wen M."/>
            <person name="Jian M."/>
            <person name="Yang H."/>
            <person name="Zhang G."/>
            <person name="Yang Z."/>
            <person name="Chen R."/>
            <person name="Liu S."/>
            <person name="Li J."/>
            <person name="Ma L."/>
            <person name="Liu H."/>
            <person name="Zhou Y."/>
            <person name="Zhao J."/>
            <person name="Fang X."/>
            <person name="Li G."/>
            <person name="Fang L."/>
            <person name="Li Y."/>
            <person name="Liu D."/>
            <person name="Zheng H."/>
            <person name="Zhang Y."/>
            <person name="Qin N."/>
            <person name="Li Z."/>
            <person name="Yang G."/>
            <person name="Yang S."/>
            <person name="Bolund L."/>
            <person name="Kristiansen K."/>
            <person name="Zheng H."/>
            <person name="Li S."/>
            <person name="Zhang X."/>
            <person name="Yang H."/>
            <person name="Wang J."/>
            <person name="Sun R."/>
            <person name="Zhang B."/>
            <person name="Jiang S."/>
            <person name="Wang J."/>
            <person name="Du Y."/>
            <person name="Li S."/>
        </authorList>
    </citation>
    <scope>NUCLEOTIDE SEQUENCE [LARGE SCALE GENOMIC DNA]</scope>
    <source>
        <strain evidence="2">cv. 9930</strain>
    </source>
</reference>
<name>A0A0A0LYI2_CUCSA</name>
<dbReference type="Proteomes" id="UP000029981">
    <property type="component" value="Chromosome 1"/>
</dbReference>
<dbReference type="eggNOG" id="KOG4197">
    <property type="taxonomic scope" value="Eukaryota"/>
</dbReference>